<keyword evidence="8 9" id="KW-0472">Membrane</keyword>
<dbReference type="Proteomes" id="UP001442364">
    <property type="component" value="Unassembled WGS sequence"/>
</dbReference>
<dbReference type="PRINTS" id="PR00781">
    <property type="entry name" value="LIPOSIGPTASE"/>
</dbReference>
<proteinExistence type="inferred from homology"/>
<gene>
    <name evidence="9 12" type="primary">lspA</name>
    <name evidence="12" type="ORF">WMO14_01605</name>
</gene>
<evidence type="ECO:0000256" key="11">
    <source>
        <dbReference type="RuleBase" id="RU004181"/>
    </source>
</evidence>
<evidence type="ECO:0000313" key="12">
    <source>
        <dbReference type="EMBL" id="MEQ2378583.1"/>
    </source>
</evidence>
<comment type="pathway">
    <text evidence="9">Protein modification; lipoprotein biosynthesis (signal peptide cleavage).</text>
</comment>
<evidence type="ECO:0000256" key="6">
    <source>
        <dbReference type="ARBA" id="ARBA00022801"/>
    </source>
</evidence>
<keyword evidence="5 9" id="KW-0064">Aspartyl protease</keyword>
<feature type="transmembrane region" description="Helical" evidence="9">
    <location>
        <begin position="83"/>
        <end position="102"/>
    </location>
</feature>
<evidence type="ECO:0000256" key="1">
    <source>
        <dbReference type="ARBA" id="ARBA00006139"/>
    </source>
</evidence>
<dbReference type="InterPro" id="IPR001872">
    <property type="entry name" value="Peptidase_A8"/>
</dbReference>
<accession>A0ABV1BS43</accession>
<evidence type="ECO:0000256" key="10">
    <source>
        <dbReference type="RuleBase" id="RU000594"/>
    </source>
</evidence>
<keyword evidence="2 9" id="KW-1003">Cell membrane</keyword>
<dbReference type="NCBIfam" id="TIGR00077">
    <property type="entry name" value="lspA"/>
    <property type="match status" value="1"/>
</dbReference>
<dbReference type="PANTHER" id="PTHR33695:SF1">
    <property type="entry name" value="LIPOPROTEIN SIGNAL PEPTIDASE"/>
    <property type="match status" value="1"/>
</dbReference>
<keyword evidence="3 9" id="KW-0645">Protease</keyword>
<comment type="caution">
    <text evidence="12">The sequence shown here is derived from an EMBL/GenBank/DDBJ whole genome shotgun (WGS) entry which is preliminary data.</text>
</comment>
<evidence type="ECO:0000256" key="8">
    <source>
        <dbReference type="ARBA" id="ARBA00023136"/>
    </source>
</evidence>
<comment type="function">
    <text evidence="9 10">This protein specifically catalyzes the removal of signal peptides from prolipoproteins.</text>
</comment>
<evidence type="ECO:0000256" key="4">
    <source>
        <dbReference type="ARBA" id="ARBA00022692"/>
    </source>
</evidence>
<sequence length="186" mass="21403">MSDTDIINTAQQDFNCISKKRRILSLVLYIVITAVLTQIDQVTKYIAEQRLYNKPDFVIIKDVLHLTYLRNNGSAFGMFSGKINAFLVLTVIMICLITYVVLKTPLIRKYIPVYITCILLAAGAIGNFIDRVRLGYVRDFIYFKIINFPVFNIADCYVTVSVIIFIILILFVYKNEDDFAFLSLKK</sequence>
<feature type="transmembrane region" description="Helical" evidence="9">
    <location>
        <begin position="149"/>
        <end position="173"/>
    </location>
</feature>
<keyword evidence="6 9" id="KW-0378">Hydrolase</keyword>
<comment type="catalytic activity">
    <reaction evidence="9 10">
        <text>Release of signal peptides from bacterial membrane prolipoproteins. Hydrolyzes -Xaa-Yaa-Zaa-|-(S,diacylglyceryl)Cys-, in which Xaa is hydrophobic (preferably Leu), and Yaa (Ala or Ser) and Zaa (Gly or Ala) have small, neutral side chains.</text>
        <dbReference type="EC" id="3.4.23.36"/>
    </reaction>
</comment>
<keyword evidence="4 9" id="KW-0812">Transmembrane</keyword>
<feature type="active site" evidence="9">
    <location>
        <position position="155"/>
    </location>
</feature>
<comment type="subcellular location">
    <subcellularLocation>
        <location evidence="9">Cell membrane</location>
        <topology evidence="9">Multi-pass membrane protein</topology>
    </subcellularLocation>
</comment>
<name>A0ABV1BS43_9FIRM</name>
<keyword evidence="7 9" id="KW-1133">Transmembrane helix</keyword>
<reference evidence="12 13" key="1">
    <citation type="submission" date="2024-03" db="EMBL/GenBank/DDBJ databases">
        <title>Human intestinal bacterial collection.</title>
        <authorList>
            <person name="Pauvert C."/>
            <person name="Hitch T.C.A."/>
            <person name="Clavel T."/>
        </authorList>
    </citation>
    <scope>NUCLEOTIDE SEQUENCE [LARGE SCALE GENOMIC DNA]</scope>
    <source>
        <strain evidence="12 13">CLA-AA-H255</strain>
    </source>
</reference>
<comment type="caution">
    <text evidence="9">Lacks conserved residue(s) required for the propagation of feature annotation.</text>
</comment>
<feature type="active site" evidence="9">
    <location>
        <position position="139"/>
    </location>
</feature>
<feature type="transmembrane region" description="Helical" evidence="9">
    <location>
        <begin position="111"/>
        <end position="129"/>
    </location>
</feature>
<dbReference type="Pfam" id="PF01252">
    <property type="entry name" value="Peptidase_A8"/>
    <property type="match status" value="1"/>
</dbReference>
<dbReference type="RefSeq" id="WP_349153156.1">
    <property type="nucleotide sequence ID" value="NZ_JBBMER010000001.1"/>
</dbReference>
<keyword evidence="13" id="KW-1185">Reference proteome</keyword>
<dbReference type="HAMAP" id="MF_00161">
    <property type="entry name" value="LspA"/>
    <property type="match status" value="1"/>
</dbReference>
<evidence type="ECO:0000256" key="2">
    <source>
        <dbReference type="ARBA" id="ARBA00022475"/>
    </source>
</evidence>
<evidence type="ECO:0000256" key="5">
    <source>
        <dbReference type="ARBA" id="ARBA00022750"/>
    </source>
</evidence>
<dbReference type="GO" id="GO:0004190">
    <property type="term" value="F:aspartic-type endopeptidase activity"/>
    <property type="evidence" value="ECO:0007669"/>
    <property type="project" value="UniProtKB-EC"/>
</dbReference>
<dbReference type="PROSITE" id="PS00855">
    <property type="entry name" value="SPASE_II"/>
    <property type="match status" value="1"/>
</dbReference>
<evidence type="ECO:0000256" key="7">
    <source>
        <dbReference type="ARBA" id="ARBA00022989"/>
    </source>
</evidence>
<dbReference type="EC" id="3.4.23.36" evidence="9"/>
<dbReference type="PANTHER" id="PTHR33695">
    <property type="entry name" value="LIPOPROTEIN SIGNAL PEPTIDASE"/>
    <property type="match status" value="1"/>
</dbReference>
<organism evidence="12 13">
    <name type="scientific">[Lactobacillus] rogosae</name>
    <dbReference type="NCBI Taxonomy" id="706562"/>
    <lineage>
        <taxon>Bacteria</taxon>
        <taxon>Bacillati</taxon>
        <taxon>Bacillota</taxon>
        <taxon>Clostridia</taxon>
        <taxon>Lachnospirales</taxon>
        <taxon>Lachnospiraceae</taxon>
        <taxon>Lachnospira</taxon>
    </lineage>
</organism>
<evidence type="ECO:0000313" key="13">
    <source>
        <dbReference type="Proteomes" id="UP001442364"/>
    </source>
</evidence>
<evidence type="ECO:0000256" key="3">
    <source>
        <dbReference type="ARBA" id="ARBA00022670"/>
    </source>
</evidence>
<dbReference type="EMBL" id="JBBMER010000001">
    <property type="protein sequence ID" value="MEQ2378583.1"/>
    <property type="molecule type" value="Genomic_DNA"/>
</dbReference>
<protein>
    <recommendedName>
        <fullName evidence="9">Lipoprotein signal peptidase</fullName>
        <ecNumber evidence="9">3.4.23.36</ecNumber>
    </recommendedName>
    <alternativeName>
        <fullName evidence="9">Prolipoprotein signal peptidase</fullName>
    </alternativeName>
    <alternativeName>
        <fullName evidence="9">Signal peptidase II</fullName>
        <shortName evidence="9">SPase II</shortName>
    </alternativeName>
</protein>
<comment type="similarity">
    <text evidence="1 9 11">Belongs to the peptidase A8 family.</text>
</comment>
<evidence type="ECO:0000256" key="9">
    <source>
        <dbReference type="HAMAP-Rule" id="MF_00161"/>
    </source>
</evidence>